<dbReference type="EC" id="6.3.3.2" evidence="5"/>
<feature type="binding site" evidence="4">
    <location>
        <position position="56"/>
    </location>
    <ligand>
        <name>substrate</name>
    </ligand>
</feature>
<organism evidence="6 7">
    <name type="scientific">Fervidibacillus halotolerans</name>
    <dbReference type="NCBI Taxonomy" id="2980027"/>
    <lineage>
        <taxon>Bacteria</taxon>
        <taxon>Bacillati</taxon>
        <taxon>Bacillota</taxon>
        <taxon>Bacilli</taxon>
        <taxon>Bacillales</taxon>
        <taxon>Bacillaceae</taxon>
        <taxon>Fervidibacillus</taxon>
    </lineage>
</organism>
<dbReference type="RefSeq" id="WP_275419576.1">
    <property type="nucleotide sequence ID" value="NZ_CP106877.1"/>
</dbReference>
<dbReference type="PANTHER" id="PTHR23407:SF1">
    <property type="entry name" value="5-FORMYLTETRAHYDROFOLATE CYCLO-LIGASE"/>
    <property type="match status" value="1"/>
</dbReference>
<dbReference type="Pfam" id="PF01812">
    <property type="entry name" value="5-FTHF_cyc-lig"/>
    <property type="match status" value="1"/>
</dbReference>
<dbReference type="Gene3D" id="3.40.50.10420">
    <property type="entry name" value="NagB/RpiA/CoA transferase-like"/>
    <property type="match status" value="1"/>
</dbReference>
<dbReference type="GO" id="GO:0009396">
    <property type="term" value="P:folic acid-containing compound biosynthetic process"/>
    <property type="evidence" value="ECO:0007669"/>
    <property type="project" value="TreeGrafter"/>
</dbReference>
<dbReference type="GO" id="GO:0035999">
    <property type="term" value="P:tetrahydrofolate interconversion"/>
    <property type="evidence" value="ECO:0007669"/>
    <property type="project" value="TreeGrafter"/>
</dbReference>
<evidence type="ECO:0000256" key="2">
    <source>
        <dbReference type="ARBA" id="ARBA00022741"/>
    </source>
</evidence>
<keyword evidence="2 4" id="KW-0547">Nucleotide-binding</keyword>
<name>A0A9E8LY69_9BACI</name>
<dbReference type="EMBL" id="CP106877">
    <property type="protein sequence ID" value="WAA11465.1"/>
    <property type="molecule type" value="Genomic_DNA"/>
</dbReference>
<evidence type="ECO:0000256" key="4">
    <source>
        <dbReference type="PIRSR" id="PIRSR006806-1"/>
    </source>
</evidence>
<comment type="cofactor">
    <cofactor evidence="5">
        <name>Mg(2+)</name>
        <dbReference type="ChEBI" id="CHEBI:18420"/>
    </cofactor>
</comment>
<dbReference type="SUPFAM" id="SSF100950">
    <property type="entry name" value="NagB/RpiA/CoA transferase-like"/>
    <property type="match status" value="1"/>
</dbReference>
<keyword evidence="6" id="KW-0436">Ligase</keyword>
<proteinExistence type="inferred from homology"/>
<evidence type="ECO:0000313" key="6">
    <source>
        <dbReference type="EMBL" id="WAA11465.1"/>
    </source>
</evidence>
<keyword evidence="7" id="KW-1185">Reference proteome</keyword>
<dbReference type="InterPro" id="IPR024185">
    <property type="entry name" value="FTHF_cligase-like_sf"/>
</dbReference>
<dbReference type="PIRSF" id="PIRSF006806">
    <property type="entry name" value="FTHF_cligase"/>
    <property type="match status" value="1"/>
</dbReference>
<dbReference type="GO" id="GO:0005524">
    <property type="term" value="F:ATP binding"/>
    <property type="evidence" value="ECO:0007669"/>
    <property type="project" value="UniProtKB-KW"/>
</dbReference>
<evidence type="ECO:0000256" key="3">
    <source>
        <dbReference type="ARBA" id="ARBA00022840"/>
    </source>
</evidence>
<comment type="similarity">
    <text evidence="1 5">Belongs to the 5-formyltetrahydrofolate cyclo-ligase family.</text>
</comment>
<keyword evidence="3 4" id="KW-0067">ATP-binding</keyword>
<reference evidence="6" key="1">
    <citation type="submission" date="2022-09" db="EMBL/GenBank/DDBJ databases">
        <title>Complete Genomes of Fervidibacillus albus and Fervidibacillus halotolerans isolated from tidal flat sediments.</title>
        <authorList>
            <person name="Kwon K.K."/>
            <person name="Yang S.-H."/>
            <person name="Park M.J."/>
            <person name="Oh H.-M."/>
        </authorList>
    </citation>
    <scope>NUCLEOTIDE SEQUENCE</scope>
    <source>
        <strain evidence="6">MEBiC13594</strain>
    </source>
</reference>
<comment type="catalytic activity">
    <reaction evidence="5">
        <text>(6S)-5-formyl-5,6,7,8-tetrahydrofolate + ATP = (6R)-5,10-methenyltetrahydrofolate + ADP + phosphate</text>
        <dbReference type="Rhea" id="RHEA:10488"/>
        <dbReference type="ChEBI" id="CHEBI:30616"/>
        <dbReference type="ChEBI" id="CHEBI:43474"/>
        <dbReference type="ChEBI" id="CHEBI:57455"/>
        <dbReference type="ChEBI" id="CHEBI:57457"/>
        <dbReference type="ChEBI" id="CHEBI:456216"/>
        <dbReference type="EC" id="6.3.3.2"/>
    </reaction>
</comment>
<protein>
    <recommendedName>
        <fullName evidence="5">5-formyltetrahydrofolate cyclo-ligase</fullName>
        <ecNumber evidence="5">6.3.3.2</ecNumber>
    </recommendedName>
</protein>
<evidence type="ECO:0000256" key="5">
    <source>
        <dbReference type="RuleBase" id="RU361279"/>
    </source>
</evidence>
<accession>A0A9E8LY69</accession>
<evidence type="ECO:0000256" key="1">
    <source>
        <dbReference type="ARBA" id="ARBA00010638"/>
    </source>
</evidence>
<evidence type="ECO:0000313" key="7">
    <source>
        <dbReference type="Proteomes" id="UP001164726"/>
    </source>
</evidence>
<dbReference type="NCBIfam" id="TIGR02727">
    <property type="entry name" value="MTHFS_bact"/>
    <property type="match status" value="1"/>
</dbReference>
<dbReference type="Proteomes" id="UP001164726">
    <property type="component" value="Chromosome"/>
</dbReference>
<sequence length="190" mass="22154">MKNEKKKLRKAIRNILMDMDRSDYLKESRAIKKNLFETDVWKRSDIIGVTISIFPEVDTYALIEQAWKMGKTVAVPKCIPATKEMIFFQIQYFNELEKGYFGLFEPDEEKVEAIEKEKIQLLIVPGVVFSRNGHRIGQGGGYYDRFLQNFRGKRISLAFQDQIVDDIPVEKHDERVELIVTEKEVIDCGN</sequence>
<gene>
    <name evidence="6" type="ORF">OE105_07410</name>
</gene>
<feature type="binding site" evidence="4">
    <location>
        <position position="51"/>
    </location>
    <ligand>
        <name>substrate</name>
    </ligand>
</feature>
<feature type="binding site" evidence="4">
    <location>
        <begin position="135"/>
        <end position="143"/>
    </location>
    <ligand>
        <name>ATP</name>
        <dbReference type="ChEBI" id="CHEBI:30616"/>
    </ligand>
</feature>
<dbReference type="AlphaFoldDB" id="A0A9E8LY69"/>
<dbReference type="InterPro" id="IPR002698">
    <property type="entry name" value="FTHF_cligase"/>
</dbReference>
<dbReference type="GO" id="GO:0046872">
    <property type="term" value="F:metal ion binding"/>
    <property type="evidence" value="ECO:0007669"/>
    <property type="project" value="UniProtKB-KW"/>
</dbReference>
<keyword evidence="5" id="KW-0460">Magnesium</keyword>
<dbReference type="GO" id="GO:0030272">
    <property type="term" value="F:5-formyltetrahydrofolate cyclo-ligase activity"/>
    <property type="evidence" value="ECO:0007669"/>
    <property type="project" value="UniProtKB-EC"/>
</dbReference>
<feature type="binding site" evidence="4">
    <location>
        <begin position="5"/>
        <end position="9"/>
    </location>
    <ligand>
        <name>ATP</name>
        <dbReference type="ChEBI" id="CHEBI:30616"/>
    </ligand>
</feature>
<dbReference type="PANTHER" id="PTHR23407">
    <property type="entry name" value="ATPASE INHIBITOR/5-FORMYLTETRAHYDROFOLATE CYCLO-LIGASE"/>
    <property type="match status" value="1"/>
</dbReference>
<keyword evidence="5" id="KW-0479">Metal-binding</keyword>
<dbReference type="InterPro" id="IPR037171">
    <property type="entry name" value="NagB/RpiA_transferase-like"/>
</dbReference>
<dbReference type="KEGG" id="fhl:OE105_07410"/>